<dbReference type="EMBL" id="UYYG01001170">
    <property type="protein sequence ID" value="VDN58628.1"/>
    <property type="molecule type" value="Genomic_DNA"/>
</dbReference>
<feature type="compositionally biased region" description="Polar residues" evidence="1">
    <location>
        <begin position="1"/>
        <end position="18"/>
    </location>
</feature>
<dbReference type="Proteomes" id="UP000274756">
    <property type="component" value="Unassembled WGS sequence"/>
</dbReference>
<evidence type="ECO:0000313" key="5">
    <source>
        <dbReference type="WBParaSite" id="DME_0000471801-mRNA-1"/>
    </source>
</evidence>
<accession>A0A0N4UBW1</accession>
<reference evidence="5" key="1">
    <citation type="submission" date="2017-02" db="UniProtKB">
        <authorList>
            <consortium name="WormBaseParasite"/>
        </authorList>
    </citation>
    <scope>IDENTIFICATION</scope>
</reference>
<feature type="region of interest" description="Disordered" evidence="1">
    <location>
        <begin position="1"/>
        <end position="23"/>
    </location>
</feature>
<sequence length="72" mass="8523">MTNYPNHGLLRQQSTMSSKPVERNWKKATLRAVRLQYCAFAKRACKTYSLQRNKERLQQKSPDGILRFHNVE</sequence>
<dbReference type="WBParaSite" id="DME_0000471801-mRNA-1">
    <property type="protein sequence ID" value="DME_0000471801-mRNA-1"/>
    <property type="gene ID" value="DME_0000471801"/>
</dbReference>
<evidence type="ECO:0000313" key="2">
    <source>
        <dbReference type="EMBL" id="VDN58628.1"/>
    </source>
</evidence>
<evidence type="ECO:0000313" key="3">
    <source>
        <dbReference type="Proteomes" id="UP000038040"/>
    </source>
</evidence>
<keyword evidence="4" id="KW-1185">Reference proteome</keyword>
<evidence type="ECO:0000256" key="1">
    <source>
        <dbReference type="SAM" id="MobiDB-lite"/>
    </source>
</evidence>
<dbReference type="Proteomes" id="UP000038040">
    <property type="component" value="Unplaced"/>
</dbReference>
<organism evidence="3 5">
    <name type="scientific">Dracunculus medinensis</name>
    <name type="common">Guinea worm</name>
    <dbReference type="NCBI Taxonomy" id="318479"/>
    <lineage>
        <taxon>Eukaryota</taxon>
        <taxon>Metazoa</taxon>
        <taxon>Ecdysozoa</taxon>
        <taxon>Nematoda</taxon>
        <taxon>Chromadorea</taxon>
        <taxon>Rhabditida</taxon>
        <taxon>Spirurina</taxon>
        <taxon>Dracunculoidea</taxon>
        <taxon>Dracunculidae</taxon>
        <taxon>Dracunculus</taxon>
    </lineage>
</organism>
<evidence type="ECO:0000313" key="4">
    <source>
        <dbReference type="Proteomes" id="UP000274756"/>
    </source>
</evidence>
<proteinExistence type="predicted"/>
<dbReference type="AlphaFoldDB" id="A0A0N4UBW1"/>
<reference evidence="2 4" key="2">
    <citation type="submission" date="2018-11" db="EMBL/GenBank/DDBJ databases">
        <authorList>
            <consortium name="Pathogen Informatics"/>
        </authorList>
    </citation>
    <scope>NUCLEOTIDE SEQUENCE [LARGE SCALE GENOMIC DNA]</scope>
</reference>
<protein>
    <submittedName>
        <fullName evidence="5">Transposase</fullName>
    </submittedName>
</protein>
<name>A0A0N4UBW1_DRAME</name>
<gene>
    <name evidence="2" type="ORF">DME_LOCUS8601</name>
</gene>